<comment type="caution">
    <text evidence="3">The sequence shown here is derived from an EMBL/GenBank/DDBJ whole genome shotgun (WGS) entry which is preliminary data.</text>
</comment>
<dbReference type="EMBL" id="JAODUO010008978">
    <property type="protein sequence ID" value="KAK2138065.1"/>
    <property type="molecule type" value="Genomic_DNA"/>
</dbReference>
<accession>A0AAD9MZ38</accession>
<evidence type="ECO:0000313" key="4">
    <source>
        <dbReference type="Proteomes" id="UP001209878"/>
    </source>
</evidence>
<evidence type="ECO:0000313" key="3">
    <source>
        <dbReference type="EMBL" id="KAK2151132.1"/>
    </source>
</evidence>
<dbReference type="EMBL" id="JAODUO010002659">
    <property type="protein sequence ID" value="KAK2151132.1"/>
    <property type="molecule type" value="Genomic_DNA"/>
</dbReference>
<dbReference type="Proteomes" id="UP001209878">
    <property type="component" value="Unassembled WGS sequence"/>
</dbReference>
<dbReference type="EMBL" id="JAODUO010002933">
    <property type="protein sequence ID" value="KAK2149628.1"/>
    <property type="molecule type" value="Genomic_DNA"/>
</dbReference>
<evidence type="ECO:0000313" key="2">
    <source>
        <dbReference type="EMBL" id="KAK2149628.1"/>
    </source>
</evidence>
<gene>
    <name evidence="3" type="ORF">NP493_2643g00001</name>
    <name evidence="2" type="ORF">NP493_2946g00000</name>
    <name evidence="1" type="ORF">NP493_8994g00001</name>
</gene>
<sequence length="48" mass="5677">MCEHQPDKRGSEYSLLHNVLEPAMLLDKFLKTRMDVFVIVLQDDGKEW</sequence>
<dbReference type="InterPro" id="IPR027408">
    <property type="entry name" value="PNPase/RNase_PH_dom_sf"/>
</dbReference>
<dbReference type="AlphaFoldDB" id="A0AAD9MZ38"/>
<dbReference type="Gene3D" id="3.30.230.70">
    <property type="entry name" value="GHMP Kinase, N-terminal domain"/>
    <property type="match status" value="1"/>
</dbReference>
<evidence type="ECO:0000313" key="1">
    <source>
        <dbReference type="EMBL" id="KAK2138065.1"/>
    </source>
</evidence>
<proteinExistence type="predicted"/>
<reference evidence="3" key="1">
    <citation type="journal article" date="2023" name="Mol. Biol. Evol.">
        <title>Third-Generation Sequencing Reveals the Adaptive Role of the Epigenome in Three Deep-Sea Polychaetes.</title>
        <authorList>
            <person name="Perez M."/>
            <person name="Aroh O."/>
            <person name="Sun Y."/>
            <person name="Lan Y."/>
            <person name="Juniper S.K."/>
            <person name="Young C.R."/>
            <person name="Angers B."/>
            <person name="Qian P.Y."/>
        </authorList>
    </citation>
    <scope>NUCLEOTIDE SEQUENCE</scope>
    <source>
        <strain evidence="3">R07B-5</strain>
    </source>
</reference>
<organism evidence="3 4">
    <name type="scientific">Ridgeia piscesae</name>
    <name type="common">Tubeworm</name>
    <dbReference type="NCBI Taxonomy" id="27915"/>
    <lineage>
        <taxon>Eukaryota</taxon>
        <taxon>Metazoa</taxon>
        <taxon>Spiralia</taxon>
        <taxon>Lophotrochozoa</taxon>
        <taxon>Annelida</taxon>
        <taxon>Polychaeta</taxon>
        <taxon>Sedentaria</taxon>
        <taxon>Canalipalpata</taxon>
        <taxon>Sabellida</taxon>
        <taxon>Siboglinidae</taxon>
        <taxon>Ridgeia</taxon>
    </lineage>
</organism>
<name>A0AAD9MZ38_RIDPI</name>
<protein>
    <submittedName>
        <fullName evidence="3">Uncharacterized protein</fullName>
    </submittedName>
</protein>
<keyword evidence="4" id="KW-1185">Reference proteome</keyword>